<feature type="coiled-coil region" evidence="2">
    <location>
        <begin position="155"/>
        <end position="182"/>
    </location>
</feature>
<organism evidence="5 6">
    <name type="scientific">Rehmannia glutinosa</name>
    <name type="common">Chinese foxglove</name>
    <dbReference type="NCBI Taxonomy" id="99300"/>
    <lineage>
        <taxon>Eukaryota</taxon>
        <taxon>Viridiplantae</taxon>
        <taxon>Streptophyta</taxon>
        <taxon>Embryophyta</taxon>
        <taxon>Tracheophyta</taxon>
        <taxon>Spermatophyta</taxon>
        <taxon>Magnoliopsida</taxon>
        <taxon>eudicotyledons</taxon>
        <taxon>Gunneridae</taxon>
        <taxon>Pentapetalae</taxon>
        <taxon>asterids</taxon>
        <taxon>lamiids</taxon>
        <taxon>Lamiales</taxon>
        <taxon>Orobanchaceae</taxon>
        <taxon>Rehmannieae</taxon>
        <taxon>Rehmannia</taxon>
    </lineage>
</organism>
<dbReference type="EMBL" id="JABTTQ020000012">
    <property type="protein sequence ID" value="KAK6144346.1"/>
    <property type="molecule type" value="Genomic_DNA"/>
</dbReference>
<feature type="compositionally biased region" description="Basic and acidic residues" evidence="3">
    <location>
        <begin position="81"/>
        <end position="112"/>
    </location>
</feature>
<name>A0ABR0WCL9_REHGL</name>
<evidence type="ECO:0000313" key="5">
    <source>
        <dbReference type="EMBL" id="KAK6144346.1"/>
    </source>
</evidence>
<feature type="region of interest" description="Disordered" evidence="3">
    <location>
        <begin position="1"/>
        <end position="23"/>
    </location>
</feature>
<protein>
    <recommendedName>
        <fullName evidence="4">Glabrous enhancer-binding protein-like DBD domain-containing protein</fullName>
    </recommendedName>
</protein>
<keyword evidence="2" id="KW-0175">Coiled coil</keyword>
<comment type="similarity">
    <text evidence="1">Belongs to the GeBP family.</text>
</comment>
<proteinExistence type="inferred from homology"/>
<evidence type="ECO:0000256" key="3">
    <source>
        <dbReference type="SAM" id="MobiDB-lite"/>
    </source>
</evidence>
<evidence type="ECO:0000259" key="4">
    <source>
        <dbReference type="Pfam" id="PF04504"/>
    </source>
</evidence>
<reference evidence="5 6" key="1">
    <citation type="journal article" date="2021" name="Comput. Struct. Biotechnol. J.">
        <title>De novo genome assembly of the potent medicinal plant Rehmannia glutinosa using nanopore technology.</title>
        <authorList>
            <person name="Ma L."/>
            <person name="Dong C."/>
            <person name="Song C."/>
            <person name="Wang X."/>
            <person name="Zheng X."/>
            <person name="Niu Y."/>
            <person name="Chen S."/>
            <person name="Feng W."/>
        </authorList>
    </citation>
    <scope>NUCLEOTIDE SEQUENCE [LARGE SCALE GENOMIC DNA]</scope>
    <source>
        <strain evidence="5">DH-2019</strain>
    </source>
</reference>
<dbReference type="InterPro" id="IPR007592">
    <property type="entry name" value="GEBP"/>
</dbReference>
<keyword evidence="6" id="KW-1185">Reference proteome</keyword>
<dbReference type="Proteomes" id="UP001318860">
    <property type="component" value="Unassembled WGS sequence"/>
</dbReference>
<evidence type="ECO:0000256" key="2">
    <source>
        <dbReference type="SAM" id="Coils"/>
    </source>
</evidence>
<sequence>MSTPTTISAVNRRTPTNPSPSAAAKKLFTQNDEIDLLKSLLNNTTENNLNGQFSETQINDKIRRLKQKYQKQAKSKPSIKTPHDRKTYEISREIWGPKKTEKSPIEDEKKEDSEINWSDYPFLMRQVSGAFPGSEEIYKKGLMGLGEDVLKGFEKKWMEIEMEEAEIEAKKAQLVYNQMKDKN</sequence>
<evidence type="ECO:0000313" key="6">
    <source>
        <dbReference type="Proteomes" id="UP001318860"/>
    </source>
</evidence>
<evidence type="ECO:0000256" key="1">
    <source>
        <dbReference type="ARBA" id="ARBA00010820"/>
    </source>
</evidence>
<gene>
    <name evidence="5" type="ORF">DH2020_021166</name>
</gene>
<feature type="region of interest" description="Disordered" evidence="3">
    <location>
        <begin position="68"/>
        <end position="112"/>
    </location>
</feature>
<comment type="caution">
    <text evidence="5">The sequence shown here is derived from an EMBL/GenBank/DDBJ whole genome shotgun (WGS) entry which is preliminary data.</text>
</comment>
<dbReference type="PANTHER" id="PTHR31662:SF39">
    <property type="match status" value="1"/>
</dbReference>
<accession>A0ABR0WCL9</accession>
<dbReference type="InterPro" id="IPR053932">
    <property type="entry name" value="GeBP-like_DBD"/>
</dbReference>
<dbReference type="Pfam" id="PF04504">
    <property type="entry name" value="GeBP-like_DBD"/>
    <property type="match status" value="1"/>
</dbReference>
<feature type="compositionally biased region" description="Polar residues" evidence="3">
    <location>
        <begin position="1"/>
        <end position="20"/>
    </location>
</feature>
<feature type="domain" description="Glabrous enhancer-binding protein-like DBD" evidence="4">
    <location>
        <begin position="46"/>
        <end position="96"/>
    </location>
</feature>
<dbReference type="PANTHER" id="PTHR31662">
    <property type="entry name" value="BNAANNG10740D PROTEIN-RELATED"/>
    <property type="match status" value="1"/>
</dbReference>